<evidence type="ECO:0000313" key="5">
    <source>
        <dbReference type="Proteomes" id="UP000515511"/>
    </source>
</evidence>
<dbReference type="Proteomes" id="UP000515511">
    <property type="component" value="Chromosome"/>
</dbReference>
<protein>
    <submittedName>
        <fullName evidence="4">GNAT family N-acetyltransferase</fullName>
    </submittedName>
</protein>
<reference evidence="5" key="1">
    <citation type="submission" date="2019-09" db="EMBL/GenBank/DDBJ databases">
        <title>Antimicrobial potential of Antarctic Bacteria.</title>
        <authorList>
            <person name="Benaud N."/>
            <person name="Edwards R.J."/>
            <person name="Ferrari B.C."/>
        </authorList>
    </citation>
    <scope>NUCLEOTIDE SEQUENCE [LARGE SCALE GENOMIC DNA]</scope>
    <source>
        <strain evidence="5">INR9</strain>
    </source>
</reference>
<evidence type="ECO:0000259" key="3">
    <source>
        <dbReference type="PROSITE" id="PS51186"/>
    </source>
</evidence>
<dbReference type="PROSITE" id="PS51186">
    <property type="entry name" value="GNAT"/>
    <property type="match status" value="1"/>
</dbReference>
<dbReference type="Pfam" id="PF00583">
    <property type="entry name" value="Acetyltransf_1"/>
    <property type="match status" value="1"/>
</dbReference>
<dbReference type="PANTHER" id="PTHR43877">
    <property type="entry name" value="AMINOALKYLPHOSPHONATE N-ACETYLTRANSFERASE-RELATED-RELATED"/>
    <property type="match status" value="1"/>
</dbReference>
<dbReference type="CDD" id="cd04301">
    <property type="entry name" value="NAT_SF"/>
    <property type="match status" value="1"/>
</dbReference>
<proteinExistence type="predicted"/>
<dbReference type="EMBL" id="CP043641">
    <property type="protein sequence ID" value="QNE37539.1"/>
    <property type="molecule type" value="Genomic_DNA"/>
</dbReference>
<evidence type="ECO:0000256" key="2">
    <source>
        <dbReference type="ARBA" id="ARBA00023315"/>
    </source>
</evidence>
<dbReference type="InterPro" id="IPR000182">
    <property type="entry name" value="GNAT_dom"/>
</dbReference>
<dbReference type="InterPro" id="IPR050832">
    <property type="entry name" value="Bact_Acetyltransf"/>
</dbReference>
<sequence length="171" mass="18014">MIEQVTETSAAATAAALAPVLIDTVESGASVGWIEPPTPDEAILWWSALFADPDATTWIARDGDRALGTITLVRAAKRNGPHRAEVIKLMVHREARGRGIAPALLAALEQHAAATGLTLLVLDTETGSLAESLYARWGWQTVGGIPGYAVSPSGALGGTTIMYKRLTLRDS</sequence>
<dbReference type="KEGG" id="lse:F1C12_04450"/>
<dbReference type="PANTHER" id="PTHR43877:SF2">
    <property type="entry name" value="AMINOALKYLPHOSPHONATE N-ACETYLTRANSFERASE-RELATED"/>
    <property type="match status" value="1"/>
</dbReference>
<evidence type="ECO:0000313" key="4">
    <source>
        <dbReference type="EMBL" id="QNE37539.1"/>
    </source>
</evidence>
<dbReference type="SUPFAM" id="SSF55729">
    <property type="entry name" value="Acyl-CoA N-acyltransferases (Nat)"/>
    <property type="match status" value="1"/>
</dbReference>
<name>A0A7G6YGC4_9MICO</name>
<dbReference type="InterPro" id="IPR016181">
    <property type="entry name" value="Acyl_CoA_acyltransferase"/>
</dbReference>
<gene>
    <name evidence="4" type="ORF">F1C12_04450</name>
</gene>
<feature type="domain" description="N-acetyltransferase" evidence="3">
    <location>
        <begin position="1"/>
        <end position="167"/>
    </location>
</feature>
<keyword evidence="1 4" id="KW-0808">Transferase</keyword>
<dbReference type="Gene3D" id="3.40.630.30">
    <property type="match status" value="1"/>
</dbReference>
<organism evidence="4 5">
    <name type="scientific">Leifsonia shinshuensis</name>
    <dbReference type="NCBI Taxonomy" id="150026"/>
    <lineage>
        <taxon>Bacteria</taxon>
        <taxon>Bacillati</taxon>
        <taxon>Actinomycetota</taxon>
        <taxon>Actinomycetes</taxon>
        <taxon>Micrococcales</taxon>
        <taxon>Microbacteriaceae</taxon>
        <taxon>Leifsonia</taxon>
    </lineage>
</organism>
<accession>A0A7G6YGC4</accession>
<dbReference type="AlphaFoldDB" id="A0A7G6YGC4"/>
<evidence type="ECO:0000256" key="1">
    <source>
        <dbReference type="ARBA" id="ARBA00022679"/>
    </source>
</evidence>
<keyword evidence="2" id="KW-0012">Acyltransferase</keyword>
<dbReference type="GO" id="GO:0016747">
    <property type="term" value="F:acyltransferase activity, transferring groups other than amino-acyl groups"/>
    <property type="evidence" value="ECO:0007669"/>
    <property type="project" value="InterPro"/>
</dbReference>